<dbReference type="SUPFAM" id="SSF102114">
    <property type="entry name" value="Radical SAM enzymes"/>
    <property type="match status" value="1"/>
</dbReference>
<evidence type="ECO:0000313" key="4">
    <source>
        <dbReference type="Proteomes" id="UP000196710"/>
    </source>
</evidence>
<accession>A0A1Z2XNA4</accession>
<dbReference type="Pfam" id="PF17820">
    <property type="entry name" value="PDZ_6"/>
    <property type="match status" value="1"/>
</dbReference>
<reference evidence="2" key="1">
    <citation type="journal article" date="2017" name="Genome Announc.">
        <title>High-Quality Whole-Genome Sequences of the Oligo-Mouse-Microbiota Bacterial Community.</title>
        <authorList>
            <person name="Garzetti D."/>
            <person name="Brugiroux S."/>
            <person name="Bunk B."/>
            <person name="Pukall R."/>
            <person name="McCoy K.D."/>
            <person name="Macpherson A.J."/>
            <person name="Stecher B."/>
        </authorList>
    </citation>
    <scope>NUCLEOTIDE SEQUENCE</scope>
    <source>
        <strain evidence="2">KB18</strain>
    </source>
</reference>
<gene>
    <name evidence="2" type="ORF">ADH66_04245</name>
    <name evidence="3" type="ORF">I5Q82_14310</name>
</gene>
<dbReference type="Pfam" id="PF04459">
    <property type="entry name" value="DUF512"/>
    <property type="match status" value="1"/>
</dbReference>
<dbReference type="EMBL" id="CP021422">
    <property type="protein sequence ID" value="ASB39929.1"/>
    <property type="molecule type" value="Genomic_DNA"/>
</dbReference>
<sequence>MVRIKGVEAGSRAFRAGIRSGDRLISINGHEIGDILDYRFFETERELALILERDGREYRLELIKPRYAELGLEFESYLMDRERSCRNKCVFCFIDQLPKGMRETLYFKDDDDRLSFLFGNYITLTNIDDREVDRILQMHISPINVSVHTMDRELRCRMMNNRFAGESLRHLYRLAQGDIKLNCQIVLCPGLNDGEALEFTLRELYGLGGSLQSVACVPVGLTRYREGLYPLIPFDRETAGAALDIIEGWGDKGKAQRGARTVYASDELYILAGRELPPLEFYEDFPQIENGVGMLRDLEDSFMWALEEAGELELSSPRHVTIPTGECGYAFLNKMLDVLRDRCHNLCIDLVPITNDFFGGTVNVTGLLTGGDICKQLAGRELGDQVLIANNMLRAGEDVFLDDMTLSGLSERLGVPAVRVGGSGEELFAAVMGFEQSGEAGHDPYEYKSWEV</sequence>
<reference evidence="4" key="2">
    <citation type="submission" date="2017-05" db="EMBL/GenBank/DDBJ databases">
        <title>Improved OligoMM genomes.</title>
        <authorList>
            <person name="Garzetti D."/>
        </authorList>
    </citation>
    <scope>NUCLEOTIDE SEQUENCE [LARGE SCALE GENOMIC DNA]</scope>
    <source>
        <strain evidence="4">KB18</strain>
    </source>
</reference>
<dbReference type="Proteomes" id="UP000596035">
    <property type="component" value="Chromosome"/>
</dbReference>
<dbReference type="Gene3D" id="2.30.42.10">
    <property type="match status" value="1"/>
</dbReference>
<dbReference type="PROSITE" id="PS50106">
    <property type="entry name" value="PDZ"/>
    <property type="match status" value="1"/>
</dbReference>
<dbReference type="InterPro" id="IPR001478">
    <property type="entry name" value="PDZ"/>
</dbReference>
<dbReference type="InterPro" id="IPR007549">
    <property type="entry name" value="DUF512"/>
</dbReference>
<dbReference type="KEGG" id="amur:ADH66_04245"/>
<dbReference type="InterPro" id="IPR036034">
    <property type="entry name" value="PDZ_sf"/>
</dbReference>
<name>A0A1Z2XNA4_9FIRM</name>
<dbReference type="EMBL" id="CP065321">
    <property type="protein sequence ID" value="QQR29218.1"/>
    <property type="molecule type" value="Genomic_DNA"/>
</dbReference>
<dbReference type="Proteomes" id="UP000196710">
    <property type="component" value="Chromosome"/>
</dbReference>
<dbReference type="InterPro" id="IPR045375">
    <property type="entry name" value="Put_radical_SAM-like_N"/>
</dbReference>
<protein>
    <submittedName>
        <fullName evidence="3">DUF512 domain-containing protein</fullName>
    </submittedName>
</protein>
<proteinExistence type="predicted"/>
<dbReference type="Pfam" id="PF19238">
    <property type="entry name" value="Radical_SAM_2"/>
    <property type="match status" value="1"/>
</dbReference>
<feature type="domain" description="PDZ" evidence="1">
    <location>
        <begin position="1"/>
        <end position="66"/>
    </location>
</feature>
<evidence type="ECO:0000313" key="3">
    <source>
        <dbReference type="EMBL" id="QQR29218.1"/>
    </source>
</evidence>
<dbReference type="AlphaFoldDB" id="A0A1Z2XNA4"/>
<evidence type="ECO:0000313" key="5">
    <source>
        <dbReference type="Proteomes" id="UP000596035"/>
    </source>
</evidence>
<evidence type="ECO:0000259" key="1">
    <source>
        <dbReference type="PROSITE" id="PS50106"/>
    </source>
</evidence>
<dbReference type="InterPro" id="IPR058240">
    <property type="entry name" value="rSAM_sf"/>
</dbReference>
<dbReference type="SUPFAM" id="SSF50156">
    <property type="entry name" value="PDZ domain-like"/>
    <property type="match status" value="1"/>
</dbReference>
<dbReference type="InterPro" id="IPR041489">
    <property type="entry name" value="PDZ_6"/>
</dbReference>
<reference evidence="3 5" key="3">
    <citation type="submission" date="2020-11" db="EMBL/GenBank/DDBJ databases">
        <title>Closed and high quality bacterial genomes of the OMM12 community.</title>
        <authorList>
            <person name="Marbouty M."/>
            <person name="Lamy-Besnier Q."/>
            <person name="Debarbieux L."/>
            <person name="Koszul R."/>
        </authorList>
    </citation>
    <scope>NUCLEOTIDE SEQUENCE [LARGE SCALE GENOMIC DNA]</scope>
    <source>
        <strain evidence="3 5">KB18</strain>
    </source>
</reference>
<evidence type="ECO:0000313" key="2">
    <source>
        <dbReference type="EMBL" id="ASB39929.1"/>
    </source>
</evidence>
<dbReference type="RefSeq" id="WP_066535304.1">
    <property type="nucleotide sequence ID" value="NZ_CP021422.1"/>
</dbReference>
<organism evidence="3 5">
    <name type="scientific">Acutalibacter muris</name>
    <dbReference type="NCBI Taxonomy" id="1796620"/>
    <lineage>
        <taxon>Bacteria</taxon>
        <taxon>Bacillati</taxon>
        <taxon>Bacillota</taxon>
        <taxon>Clostridia</taxon>
        <taxon>Eubacteriales</taxon>
        <taxon>Acutalibacteraceae</taxon>
        <taxon>Acutalibacter</taxon>
    </lineage>
</organism>
<keyword evidence="4" id="KW-1185">Reference proteome</keyword>